<evidence type="ECO:0000313" key="2">
    <source>
        <dbReference type="Proteomes" id="UP000810292"/>
    </source>
</evidence>
<protein>
    <recommendedName>
        <fullName evidence="3">Nucleotide kinase</fullName>
    </recommendedName>
</protein>
<dbReference type="InterPro" id="IPR027417">
    <property type="entry name" value="P-loop_NTPase"/>
</dbReference>
<dbReference type="Proteomes" id="UP000810292">
    <property type="component" value="Unassembled WGS sequence"/>
</dbReference>
<organism evidence="1 2">
    <name type="scientific">Candidatus Ornithospirochaeta stercoravium</name>
    <dbReference type="NCBI Taxonomy" id="2840897"/>
    <lineage>
        <taxon>Bacteria</taxon>
        <taxon>Pseudomonadati</taxon>
        <taxon>Spirochaetota</taxon>
        <taxon>Spirochaetia</taxon>
        <taxon>Spirochaetales</taxon>
        <taxon>Spirochaetaceae</taxon>
        <taxon>Spirochaetaceae incertae sedis</taxon>
        <taxon>Candidatus Ornithospirochaeta</taxon>
    </lineage>
</organism>
<proteinExistence type="predicted"/>
<reference evidence="1" key="1">
    <citation type="submission" date="2020-10" db="EMBL/GenBank/DDBJ databases">
        <authorList>
            <person name="Gilroy R."/>
        </authorList>
    </citation>
    <scope>NUCLEOTIDE SEQUENCE</scope>
    <source>
        <strain evidence="1">14700</strain>
    </source>
</reference>
<dbReference type="GO" id="GO:0017111">
    <property type="term" value="F:ribonucleoside triphosphate phosphatase activity"/>
    <property type="evidence" value="ECO:0007669"/>
    <property type="project" value="InterPro"/>
</dbReference>
<comment type="caution">
    <text evidence="1">The sequence shown here is derived from an EMBL/GenBank/DDBJ whole genome shotgun (WGS) entry which is preliminary data.</text>
</comment>
<gene>
    <name evidence="1" type="ORF">IAA72_05980</name>
</gene>
<dbReference type="EMBL" id="JADIMF010000093">
    <property type="protein sequence ID" value="MBO8469313.1"/>
    <property type="molecule type" value="Genomic_DNA"/>
</dbReference>
<evidence type="ECO:0008006" key="3">
    <source>
        <dbReference type="Google" id="ProtNLM"/>
    </source>
</evidence>
<dbReference type="Pfam" id="PF03266">
    <property type="entry name" value="NTPase_1"/>
    <property type="match status" value="1"/>
</dbReference>
<name>A0A9D9IB05_9SPIO</name>
<dbReference type="SUPFAM" id="SSF52540">
    <property type="entry name" value="P-loop containing nucleoside triphosphate hydrolases"/>
    <property type="match status" value="1"/>
</dbReference>
<sequence length="145" mass="16305">MRYRIITGGKGSGKTTRLLSLSSECRNPSGYASVHRGDEYFLLDLRSGEESLLMTSEPRFSACFRRWSYDESLFSIAEQSLMAIAEGDVFLDEIGLLELDGKGFSRALRYLLTEGKASLTITARDAYLESVISYFSIHDPEIIRL</sequence>
<reference evidence="1" key="2">
    <citation type="journal article" date="2021" name="PeerJ">
        <title>Extensive microbial diversity within the chicken gut microbiome revealed by metagenomics and culture.</title>
        <authorList>
            <person name="Gilroy R."/>
            <person name="Ravi A."/>
            <person name="Getino M."/>
            <person name="Pursley I."/>
            <person name="Horton D.L."/>
            <person name="Alikhan N.F."/>
            <person name="Baker D."/>
            <person name="Gharbi K."/>
            <person name="Hall N."/>
            <person name="Watson M."/>
            <person name="Adriaenssens E.M."/>
            <person name="Foster-Nyarko E."/>
            <person name="Jarju S."/>
            <person name="Secka A."/>
            <person name="Antonio M."/>
            <person name="Oren A."/>
            <person name="Chaudhuri R.R."/>
            <person name="La Ragione R."/>
            <person name="Hildebrand F."/>
            <person name="Pallen M.J."/>
        </authorList>
    </citation>
    <scope>NUCLEOTIDE SEQUENCE</scope>
    <source>
        <strain evidence="1">14700</strain>
    </source>
</reference>
<dbReference type="InterPro" id="IPR004948">
    <property type="entry name" value="Nuc-triphosphatase_THEP1"/>
</dbReference>
<evidence type="ECO:0000313" key="1">
    <source>
        <dbReference type="EMBL" id="MBO8469313.1"/>
    </source>
</evidence>
<dbReference type="Gene3D" id="3.40.50.300">
    <property type="entry name" value="P-loop containing nucleotide triphosphate hydrolases"/>
    <property type="match status" value="1"/>
</dbReference>
<dbReference type="AlphaFoldDB" id="A0A9D9IB05"/>
<accession>A0A9D9IB05</accession>